<dbReference type="RefSeq" id="WP_200872210.1">
    <property type="nucleotide sequence ID" value="NZ_JAGSGC010000018.1"/>
</dbReference>
<dbReference type="InterPro" id="IPR009050">
    <property type="entry name" value="Globin-like_sf"/>
</dbReference>
<organism evidence="7 8">
    <name type="scientific">Photobacterium galatheae</name>
    <dbReference type="NCBI Taxonomy" id="1654360"/>
    <lineage>
        <taxon>Bacteria</taxon>
        <taxon>Pseudomonadati</taxon>
        <taxon>Pseudomonadota</taxon>
        <taxon>Gammaproteobacteria</taxon>
        <taxon>Vibrionales</taxon>
        <taxon>Vibrionaceae</taxon>
        <taxon>Photobacterium</taxon>
    </lineage>
</organism>
<evidence type="ECO:0000256" key="1">
    <source>
        <dbReference type="ARBA" id="ARBA00022448"/>
    </source>
</evidence>
<feature type="binding site" description="distal binding residue" evidence="5">
    <location>
        <position position="72"/>
    </location>
    <ligand>
        <name>heme</name>
        <dbReference type="ChEBI" id="CHEBI:30413"/>
    </ligand>
    <ligandPart>
        <name>Fe</name>
        <dbReference type="ChEBI" id="CHEBI:18248"/>
    </ligandPart>
</feature>
<gene>
    <name evidence="7" type="ORF">EA58_20465</name>
</gene>
<evidence type="ECO:0000256" key="5">
    <source>
        <dbReference type="PIRSR" id="PIRSR601486-1"/>
    </source>
</evidence>
<feature type="region of interest" description="Disordered" evidence="6">
    <location>
        <begin position="149"/>
        <end position="177"/>
    </location>
</feature>
<evidence type="ECO:0000313" key="8">
    <source>
        <dbReference type="Proteomes" id="UP000027192"/>
    </source>
</evidence>
<dbReference type="Gene3D" id="1.10.490.10">
    <property type="entry name" value="Globins"/>
    <property type="match status" value="1"/>
</dbReference>
<reference evidence="7 8" key="1">
    <citation type="submission" date="2014-04" db="EMBL/GenBank/DDBJ databases">
        <title>Draft genome sequence of Photobacterium halotolerans S2753: a solonamide, ngercheumicin and holomycin producer.</title>
        <authorList>
            <person name="Machado H.R."/>
            <person name="Gram L."/>
        </authorList>
    </citation>
    <scope>NUCLEOTIDE SEQUENCE [LARGE SCALE GENOMIC DNA]</scope>
    <source>
        <strain evidence="7 8">S2753</strain>
    </source>
</reference>
<dbReference type="Proteomes" id="UP000027192">
    <property type="component" value="Unassembled WGS sequence"/>
</dbReference>
<proteinExistence type="predicted"/>
<dbReference type="GO" id="GO:0020037">
    <property type="term" value="F:heme binding"/>
    <property type="evidence" value="ECO:0007669"/>
    <property type="project" value="InterPro"/>
</dbReference>
<dbReference type="InterPro" id="IPR012292">
    <property type="entry name" value="Globin/Proto"/>
</dbReference>
<keyword evidence="3 5" id="KW-0479">Metal-binding</keyword>
<evidence type="ECO:0000256" key="3">
    <source>
        <dbReference type="ARBA" id="ARBA00022723"/>
    </source>
</evidence>
<dbReference type="InterPro" id="IPR001486">
    <property type="entry name" value="Hemoglobin_trunc"/>
</dbReference>
<dbReference type="EMBL" id="JMIB01000043">
    <property type="protein sequence ID" value="KDM89827.1"/>
    <property type="molecule type" value="Genomic_DNA"/>
</dbReference>
<evidence type="ECO:0000256" key="4">
    <source>
        <dbReference type="ARBA" id="ARBA00023004"/>
    </source>
</evidence>
<feature type="region of interest" description="Disordered" evidence="6">
    <location>
        <begin position="1"/>
        <end position="23"/>
    </location>
</feature>
<sequence length="177" mass="20407">MNMNKDIEMDATTEATVTDKEQVDQAQPPTLLEWMGGRDAIRNLLKVFYAKVETDPLLQPLFEHMPPDHHVHVAMWFEEVFGGEPLYTNERGGFKHMLKKHRGRSIQSEQRDRWIALMMQSADEVELPRDPEFRSAFMAYIEWGSRRAMANSQPGAKPSKRDTVPRWGWGEAPPGTL</sequence>
<keyword evidence="2 5" id="KW-0349">Heme</keyword>
<accession>A0A066RQ72</accession>
<dbReference type="GO" id="GO:0046872">
    <property type="term" value="F:metal ion binding"/>
    <property type="evidence" value="ECO:0007669"/>
    <property type="project" value="UniProtKB-KW"/>
</dbReference>
<keyword evidence="1" id="KW-0813">Transport</keyword>
<protein>
    <submittedName>
        <fullName evidence="7">Oxidoreductase</fullName>
    </submittedName>
</protein>
<comment type="caution">
    <text evidence="7">The sequence shown here is derived from an EMBL/GenBank/DDBJ whole genome shotgun (WGS) entry which is preliminary data.</text>
</comment>
<keyword evidence="4 5" id="KW-0408">Iron</keyword>
<dbReference type="AlphaFoldDB" id="A0A066RQ72"/>
<dbReference type="GO" id="GO:0019825">
    <property type="term" value="F:oxygen binding"/>
    <property type="evidence" value="ECO:0007669"/>
    <property type="project" value="InterPro"/>
</dbReference>
<dbReference type="SUPFAM" id="SSF46458">
    <property type="entry name" value="Globin-like"/>
    <property type="match status" value="1"/>
</dbReference>
<evidence type="ECO:0000256" key="2">
    <source>
        <dbReference type="ARBA" id="ARBA00022617"/>
    </source>
</evidence>
<dbReference type="STRING" id="1654360.EA58_20465"/>
<name>A0A066RQ72_9GAMM</name>
<evidence type="ECO:0000256" key="6">
    <source>
        <dbReference type="SAM" id="MobiDB-lite"/>
    </source>
</evidence>
<keyword evidence="8" id="KW-1185">Reference proteome</keyword>
<evidence type="ECO:0000313" key="7">
    <source>
        <dbReference type="EMBL" id="KDM89827.1"/>
    </source>
</evidence>
<dbReference type="Pfam" id="PF01152">
    <property type="entry name" value="Bac_globin"/>
    <property type="match status" value="1"/>
</dbReference>
<dbReference type="CDD" id="cd14775">
    <property type="entry name" value="TrHb2_O-like"/>
    <property type="match status" value="1"/>
</dbReference>